<dbReference type="PANTHER" id="PTHR44858:SF1">
    <property type="entry name" value="UDP-N-ACETYLGLUCOSAMINE--PEPTIDE N-ACETYLGLUCOSAMINYLTRANSFERASE SPINDLY-RELATED"/>
    <property type="match status" value="1"/>
</dbReference>
<dbReference type="InterPro" id="IPR050498">
    <property type="entry name" value="Ycf3"/>
</dbReference>
<evidence type="ECO:0000256" key="3">
    <source>
        <dbReference type="PROSITE-ProRule" id="PRU00339"/>
    </source>
</evidence>
<evidence type="ECO:0000256" key="2">
    <source>
        <dbReference type="ARBA" id="ARBA00022803"/>
    </source>
</evidence>
<dbReference type="RefSeq" id="WP_028481600.1">
    <property type="nucleotide sequence ID" value="NZ_LVVZ01000007.1"/>
</dbReference>
<dbReference type="SMART" id="SM00028">
    <property type="entry name" value="TPR"/>
    <property type="match status" value="5"/>
</dbReference>
<keyword evidence="7" id="KW-1185">Reference proteome</keyword>
<feature type="repeat" description="TPR" evidence="3">
    <location>
        <begin position="436"/>
        <end position="469"/>
    </location>
</feature>
<feature type="domain" description="Bacteriophage N4 adsorption protein A C-terminal" evidence="5">
    <location>
        <begin position="1020"/>
        <end position="1155"/>
    </location>
</feature>
<evidence type="ECO:0000256" key="4">
    <source>
        <dbReference type="SAM" id="SignalP"/>
    </source>
</evidence>
<comment type="caution">
    <text evidence="6">The sequence shown here is derived from an EMBL/GenBank/DDBJ whole genome shotgun (WGS) entry which is preliminary data.</text>
</comment>
<gene>
    <name evidence="6" type="ORF">A3843_04975</name>
</gene>
<dbReference type="Gene3D" id="1.25.40.10">
    <property type="entry name" value="Tetratricopeptide repeat domain"/>
    <property type="match status" value="4"/>
</dbReference>
<dbReference type="Pfam" id="PF13432">
    <property type="entry name" value="TPR_16"/>
    <property type="match status" value="2"/>
</dbReference>
<keyword evidence="4" id="KW-0732">Signal</keyword>
<organism evidence="6 7">
    <name type="scientific">Pseudovibrio exalbescens</name>
    <dbReference type="NCBI Taxonomy" id="197461"/>
    <lineage>
        <taxon>Bacteria</taxon>
        <taxon>Pseudomonadati</taxon>
        <taxon>Pseudomonadota</taxon>
        <taxon>Alphaproteobacteria</taxon>
        <taxon>Hyphomicrobiales</taxon>
        <taxon>Stappiaceae</taxon>
        <taxon>Pseudovibrio</taxon>
    </lineage>
</organism>
<feature type="chain" id="PRO_5010546648" description="Bacteriophage N4 adsorption protein A C-terminal domain-containing protein" evidence="4">
    <location>
        <begin position="25"/>
        <end position="1198"/>
    </location>
</feature>
<dbReference type="InterPro" id="IPR025137">
    <property type="entry name" value="NfrA_C"/>
</dbReference>
<reference evidence="6 7" key="1">
    <citation type="submission" date="2016-03" db="EMBL/GenBank/DDBJ databases">
        <title>Genome sequence of Nesiotobacter sp. nov., a moderately halophilic alphaproteobacterium isolated from the Yellow Sea, China.</title>
        <authorList>
            <person name="Zhang G."/>
            <person name="Zhang R."/>
        </authorList>
    </citation>
    <scope>NUCLEOTIDE SEQUENCE [LARGE SCALE GENOMIC DNA]</scope>
    <source>
        <strain evidence="6 7">WB1-6</strain>
    </source>
</reference>
<keyword evidence="1" id="KW-0677">Repeat</keyword>
<dbReference type="SUPFAM" id="SSF48452">
    <property type="entry name" value="TPR-like"/>
    <property type="match status" value="2"/>
</dbReference>
<dbReference type="STRING" id="197461.A3843_04975"/>
<dbReference type="EMBL" id="LVVZ01000007">
    <property type="protein sequence ID" value="OKL45108.1"/>
    <property type="molecule type" value="Genomic_DNA"/>
</dbReference>
<sequence>MTGKGLRLVGVFCLLLLHSLPLPAQPANETSPSFQDRDRYYQDLLQQLGPEQGFLASKWREYRNYPLLDRAYRLLAAGQASSALAELNKILAVEPGNMSVLWQKANILITLGRTADAKNILARIFTARPGFGPAYLSLAEIFKTEDRDRTAASLFLDALDTGILLPNDRQEAIRETLSIARRSMSREFVAYIVNRLNAIEQLTPPEALQVARLLNQWRLDDEGDRLYREIMEAGQSDQVKRLAILEHAEFMLGQGQLERAMKDLERGENMQLFATGKPVEDGERAAYQYLWAKTLIALSDHANLRERLSDDFFVNLSLFRRVELSYKLAQRDQKALALAMLSNPDGSFLDTASASQETVNEYYLAVYQLASDLNRISTEQSARRALLMLNVSPQTVLRLSNIALDSGWLSGALQILEDVKARTSPAQLQQHPMIWAEYMRNLSHLALEAGDRARAVTALNEAIRLDPRWQSVVALGRLLIEKDRMQEGATLLENGVSRAGPVPPGSPDAELLAGAYVDLARAKIVTAPAATVFPLIRTAWDLAPSESILTAVDQEIMTTRDGLTLLPRWLDLIGDEGPDDQTKAAALLVLARTLKEEKDLEASLTVYLRSIDLHPVKAAVLEAAYLALDLDQPRRALALAAKLNDGEDAPAITAIKCQAASQLADKEQQLVCLMRSAEDQPQSVNAQLNAAYAALALQRTEQALALFKSAYALQPSAALALEIGVIEDQAGRSSKALQWYETAFRQFDSALAGLYVVNTLLKLGQIKRAFAVIETIDPYLLSSEDASRYFEARARLRLRVLAQNAETLSASLADMRRAGALRSTFDIRFSIVNLLFQSGEIEEAETAYTALPSSDRAQAQVLALGGYIARANGQPETAAQRFAASLEINPAQPLLKEDLAYTYLQIYENAQAAELFRERLVDMQSAQLSLADQEKKARFQRQLRILEIPLSFTAFSGLSPSPQTTVFSGGALGIPSSSPFGSVEVAWCPPIIGYANGRSFEVVGRTQWANERGSFRPDDETVQAVVGVRFKPLRTQNLKFGLERFFKIGDQTEDNWLARVLWSYTQGNDFLPFVDPETGTALDGMPYYSAYLEMGRFLQGEKTTLFYGDGRVGYTFHVNRNLIFSPFVYAIGSGNWSSTLDAFAAEAGAGISLKLKTWDTKLYGDLVTLEVFGRLGGEFYTNEGSRSDRILLGLQASF</sequence>
<evidence type="ECO:0000313" key="7">
    <source>
        <dbReference type="Proteomes" id="UP000185783"/>
    </source>
</evidence>
<protein>
    <recommendedName>
        <fullName evidence="5">Bacteriophage N4 adsorption protein A C-terminal domain-containing protein</fullName>
    </recommendedName>
</protein>
<accession>A0A1U7JK87</accession>
<dbReference type="PROSITE" id="PS50005">
    <property type="entry name" value="TPR"/>
    <property type="match status" value="1"/>
</dbReference>
<evidence type="ECO:0000256" key="1">
    <source>
        <dbReference type="ARBA" id="ARBA00022737"/>
    </source>
</evidence>
<dbReference type="Pfam" id="PF14559">
    <property type="entry name" value="TPR_19"/>
    <property type="match status" value="1"/>
</dbReference>
<dbReference type="SUPFAM" id="SSF81901">
    <property type="entry name" value="HCP-like"/>
    <property type="match status" value="1"/>
</dbReference>
<dbReference type="Pfam" id="PF13283">
    <property type="entry name" value="NfrA_C"/>
    <property type="match status" value="1"/>
</dbReference>
<dbReference type="PANTHER" id="PTHR44858">
    <property type="entry name" value="TETRATRICOPEPTIDE REPEAT PROTEIN 6"/>
    <property type="match status" value="1"/>
</dbReference>
<evidence type="ECO:0000259" key="5">
    <source>
        <dbReference type="Pfam" id="PF13283"/>
    </source>
</evidence>
<keyword evidence="2 3" id="KW-0802">TPR repeat</keyword>
<name>A0A1U7JK87_9HYPH</name>
<dbReference type="InterPro" id="IPR019734">
    <property type="entry name" value="TPR_rpt"/>
</dbReference>
<dbReference type="AlphaFoldDB" id="A0A1U7JK87"/>
<dbReference type="InterPro" id="IPR011990">
    <property type="entry name" value="TPR-like_helical_dom_sf"/>
</dbReference>
<proteinExistence type="predicted"/>
<dbReference type="Proteomes" id="UP000185783">
    <property type="component" value="Unassembled WGS sequence"/>
</dbReference>
<feature type="signal peptide" evidence="4">
    <location>
        <begin position="1"/>
        <end position="24"/>
    </location>
</feature>
<evidence type="ECO:0000313" key="6">
    <source>
        <dbReference type="EMBL" id="OKL45108.1"/>
    </source>
</evidence>